<gene>
    <name evidence="3" type="ordered locus">M5M_02645</name>
</gene>
<dbReference type="InterPro" id="IPR040911">
    <property type="entry name" value="Exostosin_GT47"/>
</dbReference>
<dbReference type="Proteomes" id="UP000000466">
    <property type="component" value="Chromosome"/>
</dbReference>
<evidence type="ECO:0000313" key="3">
    <source>
        <dbReference type="EMBL" id="AFU97746.1"/>
    </source>
</evidence>
<dbReference type="eggNOG" id="ENOG50346NZ">
    <property type="taxonomic scope" value="Bacteria"/>
</dbReference>
<evidence type="ECO:0000313" key="4">
    <source>
        <dbReference type="Proteomes" id="UP000000466"/>
    </source>
</evidence>
<evidence type="ECO:0000259" key="2">
    <source>
        <dbReference type="Pfam" id="PF03016"/>
    </source>
</evidence>
<accession>K4KFN6</accession>
<dbReference type="AlphaFoldDB" id="K4KFN6"/>
<dbReference type="GO" id="GO:0016757">
    <property type="term" value="F:glycosyltransferase activity"/>
    <property type="evidence" value="ECO:0007669"/>
    <property type="project" value="InterPro"/>
</dbReference>
<dbReference type="STRING" id="1117647.M5M_02645"/>
<keyword evidence="1" id="KW-0175">Coiled coil</keyword>
<feature type="domain" description="Exostosin GT47" evidence="2">
    <location>
        <begin position="145"/>
        <end position="286"/>
    </location>
</feature>
<dbReference type="EMBL" id="CP003746">
    <property type="protein sequence ID" value="AFU97746.1"/>
    <property type="molecule type" value="Genomic_DNA"/>
</dbReference>
<reference evidence="3 4" key="1">
    <citation type="journal article" date="2013" name="Genome Announc.">
        <title>Complete genome sequence of Simiduia agarivorans SA1(T), a marine bacterium able to degrade a variety of polysaccharides.</title>
        <authorList>
            <person name="Lin S.Y."/>
            <person name="Shieh W.Y."/>
            <person name="Chen J.S."/>
            <person name="Tang S.L."/>
        </authorList>
    </citation>
    <scope>NUCLEOTIDE SEQUENCE [LARGE SCALE GENOMIC DNA]</scope>
    <source>
        <strain evidence="4">DSM 21679 / JCM 13881 / BCRC 17597 / SA1</strain>
    </source>
</reference>
<keyword evidence="4" id="KW-1185">Reference proteome</keyword>
<protein>
    <submittedName>
        <fullName evidence="3">Exostosin</fullName>
    </submittedName>
</protein>
<organism evidence="3 4">
    <name type="scientific">Simiduia agarivorans (strain DSM 21679 / JCM 13881 / BCRC 17597 / SA1)</name>
    <dbReference type="NCBI Taxonomy" id="1117647"/>
    <lineage>
        <taxon>Bacteria</taxon>
        <taxon>Pseudomonadati</taxon>
        <taxon>Pseudomonadota</taxon>
        <taxon>Gammaproteobacteria</taxon>
        <taxon>Cellvibrionales</taxon>
        <taxon>Cellvibrionaceae</taxon>
        <taxon>Simiduia</taxon>
    </lineage>
</organism>
<evidence type="ECO:0000256" key="1">
    <source>
        <dbReference type="SAM" id="Coils"/>
    </source>
</evidence>
<name>K4KFN6_SIMAS</name>
<dbReference type="Pfam" id="PF03016">
    <property type="entry name" value="Exostosin_GT47"/>
    <property type="match status" value="1"/>
</dbReference>
<dbReference type="PANTHER" id="PTHR11062">
    <property type="entry name" value="EXOSTOSIN HEPARAN SULFATE GLYCOSYLTRANSFERASE -RELATED"/>
    <property type="match status" value="1"/>
</dbReference>
<dbReference type="KEGG" id="saga:M5M_02645"/>
<dbReference type="HOGENOM" id="CLU_663735_0_0_6"/>
<sequence>MTKCFVGLKMTNSGIRIVGVDHSWQYPAITEYHAFKKVRELCPARNGVVYFAFPWATLIDRIDKGAKDKDELLEELYSFKEELAKFDVVISVCQHIRMLKHLYLFKDVGITTVFWSHATISSLSPAVDEGVDILPFPLYPTQVAYETPAWEEKKYLFSFVGARANKWYLTESRNIIIDCLSDSKGGLVIGRDSWHYNNVVYKTQIKGEEQTKEEIEQEKNRSEEYLQVMLDTKYALCPSGSGPNSIRLWECVEMGVVPVILADDYKVPGDISLWKSAAFFIGEDKASIEQLPETLAKSDSKDLYEDKLNALRLLKFKYGRSSFITDIISFVLEIPAPLGDSAYALLASKVTGRSAADLHFMLISLVSYYFNHSQPIEQGLGVLTRMGFSLPDGVYDLETLTNYLKSNENSEVLS</sequence>
<proteinExistence type="predicted"/>
<dbReference type="InterPro" id="IPR004263">
    <property type="entry name" value="Exostosin"/>
</dbReference>
<feature type="coiled-coil region" evidence="1">
    <location>
        <begin position="198"/>
        <end position="228"/>
    </location>
</feature>